<dbReference type="GO" id="GO:0006352">
    <property type="term" value="P:DNA-templated transcription initiation"/>
    <property type="evidence" value="ECO:0007669"/>
    <property type="project" value="InterPro"/>
</dbReference>
<organism evidence="5 6">
    <name type="scientific">Afipia felis</name>
    <name type="common">Cat scratch disease bacillus</name>
    <dbReference type="NCBI Taxonomy" id="1035"/>
    <lineage>
        <taxon>Bacteria</taxon>
        <taxon>Pseudomonadati</taxon>
        <taxon>Pseudomonadota</taxon>
        <taxon>Alphaproteobacteria</taxon>
        <taxon>Hyphomicrobiales</taxon>
        <taxon>Nitrobacteraceae</taxon>
        <taxon>Afipia</taxon>
    </lineage>
</organism>
<evidence type="ECO:0000256" key="1">
    <source>
        <dbReference type="ARBA" id="ARBA00011344"/>
    </source>
</evidence>
<dbReference type="NCBIfam" id="TIGR02937">
    <property type="entry name" value="sigma70-ECF"/>
    <property type="match status" value="1"/>
</dbReference>
<proteinExistence type="predicted"/>
<dbReference type="PANTHER" id="PTHR30173">
    <property type="entry name" value="SIGMA 19 FACTOR"/>
    <property type="match status" value="1"/>
</dbReference>
<dbReference type="OrthoDB" id="9794372at2"/>
<protein>
    <submittedName>
        <fullName evidence="5">RNA polymerase sigma factor SigJ</fullName>
    </submittedName>
</protein>
<sequence length="291" mass="31250">MSENNFLAERFEANRAHLRAVAYRMLGSRSEAEDAVQEAWLRLGRTDGGGIDNLGGWLTTVVARICLDMLRTRKSRREEQLGPHVPEPAADNENGEEEVADSVGAALLIVLDTLTPAERLAFVLHDMFAVPFEDIAPIVGRQPAAARQLASRARRRVQGASAKSDGEMPEADLSRQRVIVDAFLAASKNGDFEALLSVLDPEVVFRSDAVAVKMGGAAELRGAEAVANTFKGRAQAAQPAVVDGAMAIAVVFGGRLRLILELQIVGDRIAAIQAVADPDRLQGFDVAMLNT</sequence>
<dbReference type="InterPro" id="IPR052704">
    <property type="entry name" value="ECF_Sigma-70_Domain"/>
</dbReference>
<dbReference type="Pfam" id="PF04542">
    <property type="entry name" value="Sigma70_r2"/>
    <property type="match status" value="1"/>
</dbReference>
<dbReference type="Gene3D" id="1.10.1740.10">
    <property type="match status" value="1"/>
</dbReference>
<feature type="domain" description="RNA polymerase sigma-70 region 2" evidence="3">
    <location>
        <begin position="11"/>
        <end position="75"/>
    </location>
</feature>
<dbReference type="InterPro" id="IPR014284">
    <property type="entry name" value="RNA_pol_sigma-70_dom"/>
</dbReference>
<name>A0A380W4D7_AFIFE</name>
<gene>
    <name evidence="5" type="ORF">NCTC12722_00903</name>
</gene>
<dbReference type="InterPro" id="IPR013325">
    <property type="entry name" value="RNA_pol_sigma_r2"/>
</dbReference>
<dbReference type="GO" id="GO:0003677">
    <property type="term" value="F:DNA binding"/>
    <property type="evidence" value="ECO:0007669"/>
    <property type="project" value="InterPro"/>
</dbReference>
<dbReference type="Pfam" id="PF08281">
    <property type="entry name" value="Sigma70_r4_2"/>
    <property type="match status" value="1"/>
</dbReference>
<comment type="subunit">
    <text evidence="1">Interacts transiently with the RNA polymerase catalytic core formed by RpoA, RpoB, RpoC and RpoZ (2 alpha, 1 beta, 1 beta' and 1 omega subunit) to form the RNA polymerase holoenzyme that can initiate transcription.</text>
</comment>
<dbReference type="AlphaFoldDB" id="A0A380W4D7"/>
<feature type="region of interest" description="Disordered" evidence="2">
    <location>
        <begin position="76"/>
        <end position="97"/>
    </location>
</feature>
<dbReference type="InterPro" id="IPR032710">
    <property type="entry name" value="NTF2-like_dom_sf"/>
</dbReference>
<evidence type="ECO:0000259" key="4">
    <source>
        <dbReference type="Pfam" id="PF08281"/>
    </source>
</evidence>
<dbReference type="InterPro" id="IPR013249">
    <property type="entry name" value="RNA_pol_sigma70_r4_t2"/>
</dbReference>
<evidence type="ECO:0000313" key="6">
    <source>
        <dbReference type="Proteomes" id="UP000254343"/>
    </source>
</evidence>
<dbReference type="SUPFAM" id="SSF54427">
    <property type="entry name" value="NTF2-like"/>
    <property type="match status" value="1"/>
</dbReference>
<dbReference type="SUPFAM" id="SSF88946">
    <property type="entry name" value="Sigma2 domain of RNA polymerase sigma factors"/>
    <property type="match status" value="1"/>
</dbReference>
<reference evidence="5 6" key="1">
    <citation type="submission" date="2018-06" db="EMBL/GenBank/DDBJ databases">
        <authorList>
            <consortium name="Pathogen Informatics"/>
            <person name="Doyle S."/>
        </authorList>
    </citation>
    <scope>NUCLEOTIDE SEQUENCE [LARGE SCALE GENOMIC DNA]</scope>
    <source>
        <strain evidence="5 6">NCTC12722</strain>
    </source>
</reference>
<dbReference type="InterPro" id="IPR036388">
    <property type="entry name" value="WH-like_DNA-bd_sf"/>
</dbReference>
<dbReference type="Proteomes" id="UP000254343">
    <property type="component" value="Unassembled WGS sequence"/>
</dbReference>
<evidence type="ECO:0000313" key="5">
    <source>
        <dbReference type="EMBL" id="SUU83726.1"/>
    </source>
</evidence>
<dbReference type="InterPro" id="IPR007627">
    <property type="entry name" value="RNA_pol_sigma70_r2"/>
</dbReference>
<dbReference type="EMBL" id="UIGB01000001">
    <property type="protein sequence ID" value="SUU83726.1"/>
    <property type="molecule type" value="Genomic_DNA"/>
</dbReference>
<dbReference type="InterPro" id="IPR013324">
    <property type="entry name" value="RNA_pol_sigma_r3/r4-like"/>
</dbReference>
<dbReference type="PANTHER" id="PTHR30173:SF43">
    <property type="entry name" value="ECF RNA POLYMERASE SIGMA FACTOR SIGI-RELATED"/>
    <property type="match status" value="1"/>
</dbReference>
<dbReference type="Gene3D" id="3.10.450.50">
    <property type="match status" value="1"/>
</dbReference>
<evidence type="ECO:0000256" key="2">
    <source>
        <dbReference type="SAM" id="MobiDB-lite"/>
    </source>
</evidence>
<dbReference type="GO" id="GO:0016987">
    <property type="term" value="F:sigma factor activity"/>
    <property type="evidence" value="ECO:0007669"/>
    <property type="project" value="InterPro"/>
</dbReference>
<dbReference type="RefSeq" id="WP_002718505.1">
    <property type="nucleotide sequence ID" value="NZ_UFSI01000001.1"/>
</dbReference>
<dbReference type="Gene3D" id="1.10.10.10">
    <property type="entry name" value="Winged helix-like DNA-binding domain superfamily/Winged helix DNA-binding domain"/>
    <property type="match status" value="1"/>
</dbReference>
<feature type="domain" description="RNA polymerase sigma factor 70 region 4 type 2" evidence="4">
    <location>
        <begin position="110"/>
        <end position="156"/>
    </location>
</feature>
<dbReference type="SUPFAM" id="SSF88659">
    <property type="entry name" value="Sigma3 and sigma4 domains of RNA polymerase sigma factors"/>
    <property type="match status" value="1"/>
</dbReference>
<accession>A0A380W4D7</accession>
<evidence type="ECO:0000259" key="3">
    <source>
        <dbReference type="Pfam" id="PF04542"/>
    </source>
</evidence>